<dbReference type="InterPro" id="IPR007568">
    <property type="entry name" value="RTA1"/>
</dbReference>
<dbReference type="Proteomes" id="UP000700596">
    <property type="component" value="Unassembled WGS sequence"/>
</dbReference>
<sequence>MAEGNRNNYYDWYLPSIAAAAIFIGIFTFLTLIHAWRLAATRTWFCIPFIIGGLLEIGGYAGRLQGYSKPDNFTAFLIQAIFVLLAPLFYVASIYMFLGRIMLSTCPPSTTVKYSHAIVRPTRLTKIFVGGDILCFGIQGAGGAIMAGSSTKSTVDLGNAIILAGLALQVVIFCFFVLVAVVWNRRVKNVETAGGNVRNAWGKKGWGWERYLQMLYIVSGLVMFRNLFRLVEYAMGDDGYLMKQDWPIYIFDAVPMAFVLVLTPYWYVGDITNGIAKKRKNESTDEFLMMVDDTEQGRGSSNRR</sequence>
<keyword evidence="3 5" id="KW-1133">Transmembrane helix</keyword>
<gene>
    <name evidence="6" type="ORF">B0J11DRAFT_590974</name>
</gene>
<comment type="caution">
    <text evidence="6">The sequence shown here is derived from an EMBL/GenBank/DDBJ whole genome shotgun (WGS) entry which is preliminary data.</text>
</comment>
<feature type="transmembrane region" description="Helical" evidence="5">
    <location>
        <begin position="127"/>
        <end position="148"/>
    </location>
</feature>
<evidence type="ECO:0000256" key="4">
    <source>
        <dbReference type="ARBA" id="ARBA00023136"/>
    </source>
</evidence>
<keyword evidence="2 5" id="KW-0812">Transmembrane</keyword>
<evidence type="ECO:0000256" key="5">
    <source>
        <dbReference type="SAM" id="Phobius"/>
    </source>
</evidence>
<comment type="subcellular location">
    <subcellularLocation>
        <location evidence="1">Membrane</location>
        <topology evidence="1">Multi-pass membrane protein</topology>
    </subcellularLocation>
</comment>
<feature type="transmembrane region" description="Helical" evidence="5">
    <location>
        <begin position="12"/>
        <end position="36"/>
    </location>
</feature>
<feature type="transmembrane region" description="Helical" evidence="5">
    <location>
        <begin position="43"/>
        <end position="61"/>
    </location>
</feature>
<organism evidence="6 7">
    <name type="scientific">Dendryphion nanum</name>
    <dbReference type="NCBI Taxonomy" id="256645"/>
    <lineage>
        <taxon>Eukaryota</taxon>
        <taxon>Fungi</taxon>
        <taxon>Dikarya</taxon>
        <taxon>Ascomycota</taxon>
        <taxon>Pezizomycotina</taxon>
        <taxon>Dothideomycetes</taxon>
        <taxon>Pleosporomycetidae</taxon>
        <taxon>Pleosporales</taxon>
        <taxon>Torulaceae</taxon>
        <taxon>Dendryphion</taxon>
    </lineage>
</organism>
<feature type="transmembrane region" description="Helical" evidence="5">
    <location>
        <begin position="73"/>
        <end position="98"/>
    </location>
</feature>
<keyword evidence="4 5" id="KW-0472">Membrane</keyword>
<dbReference type="Pfam" id="PF04479">
    <property type="entry name" value="RTA1"/>
    <property type="match status" value="1"/>
</dbReference>
<feature type="transmembrane region" description="Helical" evidence="5">
    <location>
        <begin position="248"/>
        <end position="268"/>
    </location>
</feature>
<evidence type="ECO:0000256" key="1">
    <source>
        <dbReference type="ARBA" id="ARBA00004141"/>
    </source>
</evidence>
<dbReference type="AlphaFoldDB" id="A0A9P9IGN2"/>
<name>A0A9P9IGN2_9PLEO</name>
<dbReference type="PANTHER" id="PTHR31465:SF27">
    <property type="entry name" value="DOMAIN PROTEIN, PUTATIVE (AFU_ORTHOLOGUE AFUA_3G01030)-RELATED"/>
    <property type="match status" value="1"/>
</dbReference>
<dbReference type="PANTHER" id="PTHR31465">
    <property type="entry name" value="PROTEIN RTA1-RELATED"/>
    <property type="match status" value="1"/>
</dbReference>
<feature type="transmembrane region" description="Helical" evidence="5">
    <location>
        <begin position="160"/>
        <end position="183"/>
    </location>
</feature>
<proteinExistence type="predicted"/>
<evidence type="ECO:0000313" key="7">
    <source>
        <dbReference type="Proteomes" id="UP000700596"/>
    </source>
</evidence>
<accession>A0A9P9IGN2</accession>
<evidence type="ECO:0000256" key="2">
    <source>
        <dbReference type="ARBA" id="ARBA00022692"/>
    </source>
</evidence>
<protein>
    <submittedName>
        <fullName evidence="6">RTA1 domain protein</fullName>
    </submittedName>
</protein>
<feature type="transmembrane region" description="Helical" evidence="5">
    <location>
        <begin position="211"/>
        <end position="228"/>
    </location>
</feature>
<evidence type="ECO:0000256" key="3">
    <source>
        <dbReference type="ARBA" id="ARBA00022989"/>
    </source>
</evidence>
<evidence type="ECO:0000313" key="6">
    <source>
        <dbReference type="EMBL" id="KAH7119941.1"/>
    </source>
</evidence>
<keyword evidence="7" id="KW-1185">Reference proteome</keyword>
<reference evidence="6" key="1">
    <citation type="journal article" date="2021" name="Nat. Commun.">
        <title>Genetic determinants of endophytism in the Arabidopsis root mycobiome.</title>
        <authorList>
            <person name="Mesny F."/>
            <person name="Miyauchi S."/>
            <person name="Thiergart T."/>
            <person name="Pickel B."/>
            <person name="Atanasova L."/>
            <person name="Karlsson M."/>
            <person name="Huettel B."/>
            <person name="Barry K.W."/>
            <person name="Haridas S."/>
            <person name="Chen C."/>
            <person name="Bauer D."/>
            <person name="Andreopoulos W."/>
            <person name="Pangilinan J."/>
            <person name="LaButti K."/>
            <person name="Riley R."/>
            <person name="Lipzen A."/>
            <person name="Clum A."/>
            <person name="Drula E."/>
            <person name="Henrissat B."/>
            <person name="Kohler A."/>
            <person name="Grigoriev I.V."/>
            <person name="Martin F.M."/>
            <person name="Hacquard S."/>
        </authorList>
    </citation>
    <scope>NUCLEOTIDE SEQUENCE</scope>
    <source>
        <strain evidence="6">MPI-CAGE-CH-0243</strain>
    </source>
</reference>
<dbReference type="EMBL" id="JAGMWT010000011">
    <property type="protein sequence ID" value="KAH7119941.1"/>
    <property type="molecule type" value="Genomic_DNA"/>
</dbReference>
<dbReference type="GO" id="GO:0016020">
    <property type="term" value="C:membrane"/>
    <property type="evidence" value="ECO:0007669"/>
    <property type="project" value="UniProtKB-SubCell"/>
</dbReference>
<dbReference type="OrthoDB" id="3358017at2759"/>